<evidence type="ECO:0000313" key="3">
    <source>
        <dbReference type="EMBL" id="WTZ13880.1"/>
    </source>
</evidence>
<reference evidence="3" key="1">
    <citation type="submission" date="2022-10" db="EMBL/GenBank/DDBJ databases">
        <title>The complete genomes of actinobacterial strains from the NBC collection.</title>
        <authorList>
            <person name="Joergensen T.S."/>
            <person name="Alvarez Arevalo M."/>
            <person name="Sterndorff E.B."/>
            <person name="Faurdal D."/>
            <person name="Vuksanovic O."/>
            <person name="Mourched A.-S."/>
            <person name="Charusanti P."/>
            <person name="Shaw S."/>
            <person name="Blin K."/>
            <person name="Weber T."/>
        </authorList>
    </citation>
    <scope>NUCLEOTIDE SEQUENCE</scope>
    <source>
        <strain evidence="3">NBC_01393</strain>
    </source>
</reference>
<sequence>MSFLALQRTVGNAAVVQLLRQSGHPWTQEQHQHGADCGHQHAEQPAVQRSAIHDVLRTGGRPLDDSTRTDMEARLGADFSDVRLHTDAAARASAAEIGARAYTSGSHVVIGDGGGDRHTLAHELTHVIQQRQGPVAGTDNGSGLRVSEPSDRFEREAESNARRVLGGSPAGLEPQGGGQARTVGADQAPSVQRAIGLEIEIDRPVVNHDGSDVRRGNSSGQMMMEHERQGIKLVSDLRKSPEGGLYSNAELVSKPSAVLPGETDRLPPVEETLNHLEEAHRRLYQPQSESPDSEKKMQKLFPKKEGYGPGQPGYKLARVAPEKAHDERNGQPGKGQGLFVHQTVGVPLHGMAGFFAQALNEAEPENQARGGRKIRTDRHDSHKHLAQSIQFGTRLAADFRTRHPQAQQDTEEIRGFGALMYTQLAALTDKRRADHGAGQVKNKTAVLSRVGLGTAVQTLSAAARLYLSTNTNQIMGLFFEEYLQVHPWASGTDLAGNMAAGEVQILQNYAHSALTGGDARQDDPTAFGGMTQLNSPDLVQGVPVFPVELRTFGPNLTSFDNLRQDVRLLSQWSNDALTGAVNARNGVHAPFGPIEATAPGAAQAQPYPDVVRGAYEEAMKVFHASPQSADLLRPLVQLLQITYAMAERPVPDGRDAAAWGNSFSQGARLLLDTVQAGAQNGPIDTTAVRTFAQQLAIEAPAVGKPQLVQQIGFLLSRQLKA</sequence>
<evidence type="ECO:0000259" key="2">
    <source>
        <dbReference type="Pfam" id="PF13699"/>
    </source>
</evidence>
<proteinExistence type="predicted"/>
<gene>
    <name evidence="3" type="ORF">OG699_41470</name>
</gene>
<name>A0AAU3I8M5_9ACTN</name>
<feature type="domain" description="eCIS core" evidence="2">
    <location>
        <begin position="62"/>
        <end position="133"/>
    </location>
</feature>
<dbReference type="EMBL" id="CP109546">
    <property type="protein sequence ID" value="WTZ13880.1"/>
    <property type="molecule type" value="Genomic_DNA"/>
</dbReference>
<dbReference type="Pfam" id="PF13699">
    <property type="entry name" value="eCIS_core"/>
    <property type="match status" value="1"/>
</dbReference>
<evidence type="ECO:0000256" key="1">
    <source>
        <dbReference type="SAM" id="MobiDB-lite"/>
    </source>
</evidence>
<protein>
    <submittedName>
        <fullName evidence="3">DUF4157 domain-containing protein</fullName>
    </submittedName>
</protein>
<accession>A0AAU3I8M5</accession>
<organism evidence="3">
    <name type="scientific">Streptomyces sp. NBC_01393</name>
    <dbReference type="NCBI Taxonomy" id="2903851"/>
    <lineage>
        <taxon>Bacteria</taxon>
        <taxon>Bacillati</taxon>
        <taxon>Actinomycetota</taxon>
        <taxon>Actinomycetes</taxon>
        <taxon>Kitasatosporales</taxon>
        <taxon>Streptomycetaceae</taxon>
        <taxon>Streptomyces</taxon>
    </lineage>
</organism>
<feature type="compositionally biased region" description="Basic and acidic residues" evidence="1">
    <location>
        <begin position="148"/>
        <end position="161"/>
    </location>
</feature>
<dbReference type="InterPro" id="IPR025295">
    <property type="entry name" value="eCIS_core_dom"/>
</dbReference>
<dbReference type="AlphaFoldDB" id="A0AAU3I8M5"/>
<feature type="region of interest" description="Disordered" evidence="1">
    <location>
        <begin position="133"/>
        <end position="186"/>
    </location>
</feature>